<dbReference type="GO" id="GO:0006888">
    <property type="term" value="P:endoplasmic reticulum to Golgi vesicle-mediated transport"/>
    <property type="evidence" value="ECO:0007669"/>
    <property type="project" value="UniProtKB-UniRule"/>
</dbReference>
<evidence type="ECO:0000256" key="5">
    <source>
        <dbReference type="ARBA" id="ARBA00022989"/>
    </source>
</evidence>
<evidence type="ECO:0000256" key="4">
    <source>
        <dbReference type="ARBA" id="ARBA00022892"/>
    </source>
</evidence>
<feature type="domain" description="Endoplasmic reticulum vesicle transporter N-terminal" evidence="9">
    <location>
        <begin position="53"/>
        <end position="138"/>
    </location>
</feature>
<dbReference type="Pfam" id="PF13850">
    <property type="entry name" value="ERGIC_N"/>
    <property type="match status" value="1"/>
</dbReference>
<evidence type="ECO:0000259" key="9">
    <source>
        <dbReference type="Pfam" id="PF13850"/>
    </source>
</evidence>
<comment type="function">
    <text evidence="7">Plays a role in transport between endoplasmic reticulum and Golgi.</text>
</comment>
<reference evidence="11 12" key="2">
    <citation type="journal article" date="2021" name="J. Hered.">
        <title>Feather Gene Expression Elucidates the Developmental Basis of Plumage Iridescence in African Starlings.</title>
        <authorList>
            <person name="Rubenstein D.R."/>
            <person name="Corvelo A."/>
            <person name="MacManes M.D."/>
            <person name="Maia R."/>
            <person name="Narzisi G."/>
            <person name="Rousaki A."/>
            <person name="Vandenabeele P."/>
            <person name="Shawkey M.D."/>
            <person name="Solomon J."/>
        </authorList>
    </citation>
    <scope>NUCLEOTIDE SEQUENCE [LARGE SCALE GENOMIC DNA]</scope>
    <source>
        <strain evidence="11">SS15</strain>
    </source>
</reference>
<evidence type="ECO:0000256" key="3">
    <source>
        <dbReference type="ARBA" id="ARBA00022692"/>
    </source>
</evidence>
<evidence type="ECO:0000256" key="6">
    <source>
        <dbReference type="ARBA" id="ARBA00023136"/>
    </source>
</evidence>
<reference evidence="10" key="1">
    <citation type="submission" date="2020-10" db="EMBL/GenBank/DDBJ databases">
        <title>Feather gene expression reveals the developmental basis of iridescence in African starlings.</title>
        <authorList>
            <person name="Rubenstein D.R."/>
        </authorList>
    </citation>
    <scope>NUCLEOTIDE SEQUENCE</scope>
    <source>
        <strain evidence="10">SS15</strain>
        <tissue evidence="10">Liver</tissue>
    </source>
</reference>
<keyword evidence="12" id="KW-1185">Reference proteome</keyword>
<dbReference type="InterPro" id="IPR045888">
    <property type="entry name" value="Erv"/>
</dbReference>
<dbReference type="GO" id="GO:0030134">
    <property type="term" value="C:COPII-coated ER to Golgi transport vesicle"/>
    <property type="evidence" value="ECO:0007669"/>
    <property type="project" value="TreeGrafter"/>
</dbReference>
<dbReference type="GO" id="GO:0000139">
    <property type="term" value="C:Golgi membrane"/>
    <property type="evidence" value="ECO:0007669"/>
    <property type="project" value="UniProtKB-SubCell"/>
</dbReference>
<protein>
    <recommendedName>
        <fullName evidence="7">Endoplasmic reticulum-Golgi intermediate compartment protein</fullName>
    </recommendedName>
</protein>
<keyword evidence="3 7" id="KW-0812">Transmembrane</keyword>
<keyword evidence="5 7" id="KW-1133">Transmembrane helix</keyword>
<dbReference type="Pfam" id="PF07970">
    <property type="entry name" value="COPIIcoated_ERV"/>
    <property type="match status" value="1"/>
</dbReference>
<sequence>MLSGAGAGQRVAARLPRLASPAVLGSGGRSERRRWRSVLKMRRLNRKKTLNLMKELDAFPKVPESYVETSASGGTVSLIAFTTIAFLTIMEFMVYRDTWMKYEYEVDKDFTSKLRINIDITVAMRCQYVGADVLDLAETMVASADGLIYEPVPFELTPQQKELQRMLQLIQSRLQEEHSLQDVIFKSAFKSASTALPPREDNSLQSPDACRIHGHLYVNKVAGNFHITVGKMETLENCFVREQIQSAANLLTHRTTYNFSHRIDHLSFGELIPGIINPLDGTEKIASDYNQMFQYFITVVPTKLHTYKISAETHQFSVTERERVINHAAGSHGVSGIFMKYDISSLMVTVTEEHMPFWQFLVRLCGIIGGIFSTTGILHGFGRFVAEIIFCRFRLGSYRSTSRCRGKKKQN</sequence>
<feature type="domain" description="Endoplasmic reticulum vesicle transporter C-terminal" evidence="8">
    <location>
        <begin position="205"/>
        <end position="377"/>
    </location>
</feature>
<dbReference type="OrthoDB" id="5541786at2759"/>
<keyword evidence="7" id="KW-0256">Endoplasmic reticulum</keyword>
<keyword evidence="7" id="KW-0813">Transport</keyword>
<evidence type="ECO:0000256" key="2">
    <source>
        <dbReference type="ARBA" id="ARBA00005648"/>
    </source>
</evidence>
<evidence type="ECO:0000313" key="10">
    <source>
        <dbReference type="EMBL" id="KAG0133944.1"/>
    </source>
</evidence>
<accession>A0A835P1V5</accession>
<dbReference type="PANTHER" id="PTHR10984:SF30">
    <property type="entry name" value="ENDOPLASMIC RETICULUM-GOLGI INTERMEDIATE COMPARTMENT PROTEIN 2"/>
    <property type="match status" value="1"/>
</dbReference>
<dbReference type="Proteomes" id="UP000618051">
    <property type="component" value="Unassembled WGS sequence"/>
</dbReference>
<evidence type="ECO:0000256" key="7">
    <source>
        <dbReference type="RuleBase" id="RU369013"/>
    </source>
</evidence>
<gene>
    <name evidence="11" type="ORF">IHE44_0012550</name>
    <name evidence="10" type="ORF">IHE44_009834</name>
</gene>
<keyword evidence="4 7" id="KW-0931">ER-Golgi transport</keyword>
<dbReference type="EMBL" id="JADDUC010000005">
    <property type="protein sequence ID" value="KAG0133944.1"/>
    <property type="molecule type" value="Genomic_DNA"/>
</dbReference>
<evidence type="ECO:0000313" key="12">
    <source>
        <dbReference type="Proteomes" id="UP000618051"/>
    </source>
</evidence>
<proteinExistence type="inferred from homology"/>
<dbReference type="AlphaFoldDB" id="A0A835P1V5"/>
<evidence type="ECO:0000256" key="1">
    <source>
        <dbReference type="ARBA" id="ARBA00004457"/>
    </source>
</evidence>
<dbReference type="InterPro" id="IPR012936">
    <property type="entry name" value="Erv_C"/>
</dbReference>
<evidence type="ECO:0000313" key="11">
    <source>
        <dbReference type="EMBL" id="KAI1239428.1"/>
    </source>
</evidence>
<dbReference type="GO" id="GO:0005789">
    <property type="term" value="C:endoplasmic reticulum membrane"/>
    <property type="evidence" value="ECO:0007669"/>
    <property type="project" value="UniProtKB-SubCell"/>
</dbReference>
<dbReference type="EMBL" id="JADDUC020000005">
    <property type="protein sequence ID" value="KAI1239428.1"/>
    <property type="molecule type" value="Genomic_DNA"/>
</dbReference>
<comment type="caution">
    <text evidence="10">The sequence shown here is derived from an EMBL/GenBank/DDBJ whole genome shotgun (WGS) entry which is preliminary data.</text>
</comment>
<keyword evidence="6 7" id="KW-0472">Membrane</keyword>
<comment type="similarity">
    <text evidence="2 7">Belongs to the ERGIC family.</text>
</comment>
<dbReference type="PANTHER" id="PTHR10984">
    <property type="entry name" value="ENDOPLASMIC RETICULUM-GOLGI INTERMEDIATE COMPARTMENT PROTEIN"/>
    <property type="match status" value="1"/>
</dbReference>
<evidence type="ECO:0000259" key="8">
    <source>
        <dbReference type="Pfam" id="PF07970"/>
    </source>
</evidence>
<comment type="caution">
    <text evidence="7">Lacks conserved residue(s) required for the propagation of feature annotation.</text>
</comment>
<keyword evidence="7" id="KW-0333">Golgi apparatus</keyword>
<name>A0A835P1V5_9PASS</name>
<dbReference type="InterPro" id="IPR039542">
    <property type="entry name" value="Erv_N"/>
</dbReference>
<organism evidence="10">
    <name type="scientific">Lamprotornis superbus</name>
    <dbReference type="NCBI Taxonomy" id="245042"/>
    <lineage>
        <taxon>Eukaryota</taxon>
        <taxon>Metazoa</taxon>
        <taxon>Chordata</taxon>
        <taxon>Craniata</taxon>
        <taxon>Vertebrata</taxon>
        <taxon>Euteleostomi</taxon>
        <taxon>Archelosauria</taxon>
        <taxon>Archosauria</taxon>
        <taxon>Dinosauria</taxon>
        <taxon>Saurischia</taxon>
        <taxon>Theropoda</taxon>
        <taxon>Coelurosauria</taxon>
        <taxon>Aves</taxon>
        <taxon>Neognathae</taxon>
        <taxon>Neoaves</taxon>
        <taxon>Telluraves</taxon>
        <taxon>Australaves</taxon>
        <taxon>Passeriformes</taxon>
        <taxon>Sturnidae</taxon>
        <taxon>Lamprotornis</taxon>
    </lineage>
</organism>
<dbReference type="GO" id="GO:0033116">
    <property type="term" value="C:endoplasmic reticulum-Golgi intermediate compartment membrane"/>
    <property type="evidence" value="ECO:0007669"/>
    <property type="project" value="UniProtKB-SubCell"/>
</dbReference>
<dbReference type="GO" id="GO:0006890">
    <property type="term" value="P:retrograde vesicle-mediated transport, Golgi to endoplasmic reticulum"/>
    <property type="evidence" value="ECO:0007669"/>
    <property type="project" value="TreeGrafter"/>
</dbReference>
<feature type="transmembrane region" description="Helical" evidence="7">
    <location>
        <begin position="75"/>
        <end position="95"/>
    </location>
</feature>
<comment type="subcellular location">
    <subcellularLocation>
        <location evidence="7">Endoplasmic reticulum membrane</location>
        <topology evidence="7">Multi-pass membrane protein</topology>
    </subcellularLocation>
    <subcellularLocation>
        <location evidence="1 7">Endoplasmic reticulum-Golgi intermediate compartment membrane</location>
        <topology evidence="1 7">Multi-pass membrane protein</topology>
    </subcellularLocation>
    <subcellularLocation>
        <location evidence="7">Golgi apparatus membrane</location>
        <topology evidence="7">Multi-pass membrane protein</topology>
    </subcellularLocation>
</comment>
<reference evidence="11" key="3">
    <citation type="submission" date="2022-01" db="EMBL/GenBank/DDBJ databases">
        <authorList>
            <person name="Rubenstein D.R."/>
        </authorList>
    </citation>
    <scope>NUCLEOTIDE SEQUENCE</scope>
    <source>
        <strain evidence="11">SS15</strain>
        <tissue evidence="11">Liver</tissue>
    </source>
</reference>